<accession>D7SMH9</accession>
<dbReference type="eggNOG" id="KOG0181">
    <property type="taxonomic scope" value="Eukaryota"/>
</dbReference>
<evidence type="ECO:0000313" key="1">
    <source>
        <dbReference type="EMBL" id="CBI16877.3"/>
    </source>
</evidence>
<reference evidence="2" key="1">
    <citation type="journal article" date="2007" name="Nature">
        <title>The grapevine genome sequence suggests ancestral hexaploidization in major angiosperm phyla.</title>
        <authorList>
            <consortium name="The French-Italian Public Consortium for Grapevine Genome Characterization."/>
            <person name="Jaillon O."/>
            <person name="Aury J.-M."/>
            <person name="Noel B."/>
            <person name="Policriti A."/>
            <person name="Clepet C."/>
            <person name="Casagrande A."/>
            <person name="Choisne N."/>
            <person name="Aubourg S."/>
            <person name="Vitulo N."/>
            <person name="Jubin C."/>
            <person name="Vezzi A."/>
            <person name="Legeai F."/>
            <person name="Hugueney P."/>
            <person name="Dasilva C."/>
            <person name="Horner D."/>
            <person name="Mica E."/>
            <person name="Jublot D."/>
            <person name="Poulain J."/>
            <person name="Bruyere C."/>
            <person name="Billault A."/>
            <person name="Segurens B."/>
            <person name="Gouyvenoux M."/>
            <person name="Ugarte E."/>
            <person name="Cattonaro F."/>
            <person name="Anthouard V."/>
            <person name="Vico V."/>
            <person name="Del Fabbro C."/>
            <person name="Alaux M."/>
            <person name="Di Gaspero G."/>
            <person name="Dumas V."/>
            <person name="Felice N."/>
            <person name="Paillard S."/>
            <person name="Juman I."/>
            <person name="Moroldo M."/>
            <person name="Scalabrin S."/>
            <person name="Canaguier A."/>
            <person name="Le Clainche I."/>
            <person name="Malacrida G."/>
            <person name="Durand E."/>
            <person name="Pesole G."/>
            <person name="Laucou V."/>
            <person name="Chatelet P."/>
            <person name="Merdinoglu D."/>
            <person name="Delledonne M."/>
            <person name="Pezzotti M."/>
            <person name="Lecharny A."/>
            <person name="Scarpelli C."/>
            <person name="Artiguenave F."/>
            <person name="Pe M.E."/>
            <person name="Valle G."/>
            <person name="Morgante M."/>
            <person name="Caboche M."/>
            <person name="Adam-Blondon A.-F."/>
            <person name="Weissenbach J."/>
            <person name="Quetier F."/>
            <person name="Wincker P."/>
        </authorList>
    </citation>
    <scope>NUCLEOTIDE SEQUENCE [LARGE SCALE GENOMIC DNA]</scope>
    <source>
        <strain evidence="2">cv. Pinot noir / PN40024</strain>
    </source>
</reference>
<name>D7SMH9_VITVI</name>
<dbReference type="InParanoid" id="D7SMH9"/>
<dbReference type="EMBL" id="FN594955">
    <property type="protein sequence ID" value="CBI16877.3"/>
    <property type="molecule type" value="Genomic_DNA"/>
</dbReference>
<protein>
    <submittedName>
        <fullName evidence="1">Uncharacterized protein</fullName>
    </submittedName>
</protein>
<dbReference type="STRING" id="29760.D7SMH9"/>
<dbReference type="AlphaFoldDB" id="D7SMH9"/>
<proteinExistence type="predicted"/>
<dbReference type="PaxDb" id="29760-VIT_14s0083g00430.t01"/>
<gene>
    <name evidence="1" type="ordered locus">VIT_14s0083g00430</name>
</gene>
<dbReference type="OrthoDB" id="431557at2759"/>
<sequence length="54" mass="6043">MGDSQYSFFLTTFSPLGKLVIEHTLTAIGLSQTSLGIKGIFTIFICFLETLFFF</sequence>
<dbReference type="HOGENOM" id="CLU_3054267_0_0_1"/>
<dbReference type="Proteomes" id="UP000009183">
    <property type="component" value="Chromosome 14"/>
</dbReference>
<evidence type="ECO:0000313" key="2">
    <source>
        <dbReference type="Proteomes" id="UP000009183"/>
    </source>
</evidence>
<organism evidence="1 2">
    <name type="scientific">Vitis vinifera</name>
    <name type="common">Grape</name>
    <dbReference type="NCBI Taxonomy" id="29760"/>
    <lineage>
        <taxon>Eukaryota</taxon>
        <taxon>Viridiplantae</taxon>
        <taxon>Streptophyta</taxon>
        <taxon>Embryophyta</taxon>
        <taxon>Tracheophyta</taxon>
        <taxon>Spermatophyta</taxon>
        <taxon>Magnoliopsida</taxon>
        <taxon>eudicotyledons</taxon>
        <taxon>Gunneridae</taxon>
        <taxon>Pentapetalae</taxon>
        <taxon>rosids</taxon>
        <taxon>Vitales</taxon>
        <taxon>Vitaceae</taxon>
        <taxon>Viteae</taxon>
        <taxon>Vitis</taxon>
    </lineage>
</organism>
<keyword evidence="2" id="KW-1185">Reference proteome</keyword>